<dbReference type="GO" id="GO:0061665">
    <property type="term" value="F:SUMO ligase activity"/>
    <property type="evidence" value="ECO:0007669"/>
    <property type="project" value="TreeGrafter"/>
</dbReference>
<evidence type="ECO:0000313" key="15">
    <source>
        <dbReference type="Proteomes" id="UP001140560"/>
    </source>
</evidence>
<feature type="compositionally biased region" description="Acidic residues" evidence="12">
    <location>
        <begin position="392"/>
        <end position="407"/>
    </location>
</feature>
<dbReference type="AlphaFoldDB" id="A0A9W8YKK7"/>
<dbReference type="PROSITE" id="PS51044">
    <property type="entry name" value="ZF_SP_RING"/>
    <property type="match status" value="1"/>
</dbReference>
<dbReference type="SUPFAM" id="SSF57850">
    <property type="entry name" value="RING/U-box"/>
    <property type="match status" value="1"/>
</dbReference>
<dbReference type="Pfam" id="PF11789">
    <property type="entry name" value="zf-Nse"/>
    <property type="match status" value="1"/>
</dbReference>
<evidence type="ECO:0000256" key="3">
    <source>
        <dbReference type="ARBA" id="ARBA00008212"/>
    </source>
</evidence>
<dbReference type="GO" id="GO:0005634">
    <property type="term" value="C:nucleus"/>
    <property type="evidence" value="ECO:0007669"/>
    <property type="project" value="UniProtKB-SubCell"/>
</dbReference>
<dbReference type="GO" id="GO:0030915">
    <property type="term" value="C:Smc5-Smc6 complex"/>
    <property type="evidence" value="ECO:0007669"/>
    <property type="project" value="InterPro"/>
</dbReference>
<comment type="pathway">
    <text evidence="2">Protein modification; protein sumoylation.</text>
</comment>
<comment type="subcellular location">
    <subcellularLocation>
        <location evidence="1">Nucleus</location>
    </subcellularLocation>
</comment>
<comment type="caution">
    <text evidence="14">The sequence shown here is derived from an EMBL/GenBank/DDBJ whole genome shotgun (WGS) entry which is preliminary data.</text>
</comment>
<feature type="region of interest" description="Disordered" evidence="12">
    <location>
        <begin position="1"/>
        <end position="42"/>
    </location>
</feature>
<feature type="compositionally biased region" description="Low complexity" evidence="12">
    <location>
        <begin position="163"/>
        <end position="180"/>
    </location>
</feature>
<comment type="similarity">
    <text evidence="3">Belongs to the NSE2 family.</text>
</comment>
<dbReference type="InterPro" id="IPR004181">
    <property type="entry name" value="Znf_MIZ"/>
</dbReference>
<feature type="compositionally biased region" description="Acidic residues" evidence="12">
    <location>
        <begin position="188"/>
        <end position="197"/>
    </location>
</feature>
<keyword evidence="8" id="KW-0862">Zinc</keyword>
<evidence type="ECO:0000256" key="11">
    <source>
        <dbReference type="SAM" id="Coils"/>
    </source>
</evidence>
<feature type="region of interest" description="Disordered" evidence="12">
    <location>
        <begin position="160"/>
        <end position="212"/>
    </location>
</feature>
<keyword evidence="9" id="KW-0539">Nucleus</keyword>
<evidence type="ECO:0000256" key="1">
    <source>
        <dbReference type="ARBA" id="ARBA00004123"/>
    </source>
</evidence>
<evidence type="ECO:0000256" key="7">
    <source>
        <dbReference type="ARBA" id="ARBA00022786"/>
    </source>
</evidence>
<keyword evidence="6 10" id="KW-0863">Zinc-finger</keyword>
<feature type="compositionally biased region" description="Low complexity" evidence="12">
    <location>
        <begin position="425"/>
        <end position="444"/>
    </location>
</feature>
<accession>A0A9W8YKK7</accession>
<evidence type="ECO:0000256" key="6">
    <source>
        <dbReference type="ARBA" id="ARBA00022771"/>
    </source>
</evidence>
<dbReference type="PANTHER" id="PTHR21330:SF1">
    <property type="entry name" value="E3 SUMO-PROTEIN LIGASE NSE2"/>
    <property type="match status" value="1"/>
</dbReference>
<dbReference type="Proteomes" id="UP001140560">
    <property type="component" value="Unassembled WGS sequence"/>
</dbReference>
<feature type="coiled-coil region" evidence="11">
    <location>
        <begin position="98"/>
        <end position="132"/>
    </location>
</feature>
<feature type="domain" description="SP-RING-type" evidence="13">
    <location>
        <begin position="293"/>
        <end position="388"/>
    </location>
</feature>
<dbReference type="Gene3D" id="3.30.40.10">
    <property type="entry name" value="Zinc/RING finger domain, C3HC4 (zinc finger)"/>
    <property type="match status" value="1"/>
</dbReference>
<evidence type="ECO:0000259" key="13">
    <source>
        <dbReference type="PROSITE" id="PS51044"/>
    </source>
</evidence>
<keyword evidence="15" id="KW-1185">Reference proteome</keyword>
<keyword evidence="4" id="KW-0808">Transferase</keyword>
<protein>
    <recommendedName>
        <fullName evidence="13">SP-RING-type domain-containing protein</fullName>
    </recommendedName>
</protein>
<dbReference type="InterPro" id="IPR013083">
    <property type="entry name" value="Znf_RING/FYVE/PHD"/>
</dbReference>
<dbReference type="CDD" id="cd16651">
    <property type="entry name" value="SPL-RING_NSE2"/>
    <property type="match status" value="1"/>
</dbReference>
<keyword evidence="5" id="KW-0479">Metal-binding</keyword>
<evidence type="ECO:0000256" key="12">
    <source>
        <dbReference type="SAM" id="MobiDB-lite"/>
    </source>
</evidence>
<evidence type="ECO:0000256" key="2">
    <source>
        <dbReference type="ARBA" id="ARBA00004718"/>
    </source>
</evidence>
<name>A0A9W8YKK7_9PLEO</name>
<dbReference type="GO" id="GO:0000724">
    <property type="term" value="P:double-strand break repair via homologous recombination"/>
    <property type="evidence" value="ECO:0007669"/>
    <property type="project" value="InterPro"/>
</dbReference>
<gene>
    <name evidence="14" type="ORF">N0V83_000832</name>
</gene>
<evidence type="ECO:0000256" key="10">
    <source>
        <dbReference type="PROSITE-ProRule" id="PRU00452"/>
    </source>
</evidence>
<evidence type="ECO:0000256" key="9">
    <source>
        <dbReference type="ARBA" id="ARBA00023242"/>
    </source>
</evidence>
<organism evidence="14 15">
    <name type="scientific">Neocucurbitaria cava</name>
    <dbReference type="NCBI Taxonomy" id="798079"/>
    <lineage>
        <taxon>Eukaryota</taxon>
        <taxon>Fungi</taxon>
        <taxon>Dikarya</taxon>
        <taxon>Ascomycota</taxon>
        <taxon>Pezizomycotina</taxon>
        <taxon>Dothideomycetes</taxon>
        <taxon>Pleosporomycetidae</taxon>
        <taxon>Pleosporales</taxon>
        <taxon>Pleosporineae</taxon>
        <taxon>Cucurbitariaceae</taxon>
        <taxon>Neocucurbitaria</taxon>
    </lineage>
</organism>
<reference evidence="14" key="1">
    <citation type="submission" date="2022-10" db="EMBL/GenBank/DDBJ databases">
        <title>Tapping the CABI collections for fungal endophytes: first genome assemblies for Collariella, Neodidymelliopsis, Ascochyta clinopodiicola, Didymella pomorum, Didymosphaeria variabile, Neocosmospora piperis and Neocucurbitaria cava.</title>
        <authorList>
            <person name="Hill R."/>
        </authorList>
    </citation>
    <scope>NUCLEOTIDE SEQUENCE</scope>
    <source>
        <strain evidence="14">IMI 356814</strain>
    </source>
</reference>
<keyword evidence="7" id="KW-0833">Ubl conjugation pathway</keyword>
<evidence type="ECO:0000313" key="14">
    <source>
        <dbReference type="EMBL" id="KAJ4378002.1"/>
    </source>
</evidence>
<evidence type="ECO:0000256" key="4">
    <source>
        <dbReference type="ARBA" id="ARBA00022679"/>
    </source>
</evidence>
<dbReference type="PANTHER" id="PTHR21330">
    <property type="entry name" value="E3 SUMO-PROTEIN LIGASE NSE2"/>
    <property type="match status" value="1"/>
</dbReference>
<evidence type="ECO:0000256" key="5">
    <source>
        <dbReference type="ARBA" id="ARBA00022723"/>
    </source>
</evidence>
<dbReference type="EMBL" id="JAPEUY010000001">
    <property type="protein sequence ID" value="KAJ4378002.1"/>
    <property type="molecule type" value="Genomic_DNA"/>
</dbReference>
<dbReference type="GO" id="GO:0016925">
    <property type="term" value="P:protein sumoylation"/>
    <property type="evidence" value="ECO:0007669"/>
    <property type="project" value="TreeGrafter"/>
</dbReference>
<feature type="region of interest" description="Disordered" evidence="12">
    <location>
        <begin position="389"/>
        <end position="457"/>
    </location>
</feature>
<dbReference type="OrthoDB" id="756301at2759"/>
<keyword evidence="11" id="KW-0175">Coiled coil</keyword>
<dbReference type="InterPro" id="IPR026846">
    <property type="entry name" value="Nse2(Mms21)"/>
</dbReference>
<proteinExistence type="inferred from homology"/>
<evidence type="ECO:0000256" key="8">
    <source>
        <dbReference type="ARBA" id="ARBA00022833"/>
    </source>
</evidence>
<sequence>MASRNRHSTARPTGSRPSVAPAPSQTATDELPAYKKPSHPLDVEATRALRDLQGRSLNDVKRHNTQAVATITGTAESVNDMLRDHALYLERRQKKWDAGKNLDDKEEEQQNMKELQKRVDDATAKLEESMRAIVDSSIAAQRIDETLDWLRQNAPKQLEEEYQTQMTQRATQRQSQSQVDSQRRRTEDADDDEDIDDAPTPGPTPLDGSRVALTGASELFTTRMQREKDTYTSLSLTARYARNNDYRDFKRIVHDAKYGDSGPPLGHEDTWFTETGSPAPGITDSTQRGDFDDDDDIVVDKATISTRCPITFQQFKEPYTSSKCPHTFEKNAILDMIRQSPHRVGAGGIRGQGVKGIECPVTGCAQTLTATDLRADPILIRRIKRIQQAEAEAADDSSDDDGDNDEMDTSRLSAHQVDGSNDMLPPSSRIQVPSSQQPPRSSIVEDLGSPSDSDEDM</sequence>
<dbReference type="GO" id="GO:0008270">
    <property type="term" value="F:zinc ion binding"/>
    <property type="evidence" value="ECO:0007669"/>
    <property type="project" value="UniProtKB-KW"/>
</dbReference>